<keyword evidence="4" id="KW-0808">Transferase</keyword>
<evidence type="ECO:0000256" key="12">
    <source>
        <dbReference type="ARBA" id="ARBA00076706"/>
    </source>
</evidence>
<dbReference type="GO" id="GO:0050277">
    <property type="term" value="F:sedoheptulokinase activity"/>
    <property type="evidence" value="ECO:0000318"/>
    <property type="project" value="GO_Central"/>
</dbReference>
<sequence length="472" mass="50264">MAAPSLLLGIDLGTTSVKATLVEVAGGAEQKPRVTASCTRGSQAEVASPAVGPKGREQDVQKVIQALNECLSALPIQQLQRVCCIGISGQMHGVMFWKTNQGCEWKGSGASCVFEPKEVSHLITWQDGRCSSSFLASLPPPQSHLSVATGFGCATIYWHLRNSPEFLTSYSAAGTIHDYVVAMLCGLKKPLMSDQNAASWGYFSTRSRTWNSEILSRSGFPVHLLPDLAAPGSVAGRTSQDWCGIPKGTEVGVALGDFQCSVYSCMTQRTDAVLNISTSAQLSAAMPSGFQPTQTPDPSAPIAYFPYFGGSYLGVAASLNGGNVLATFVSMLLQWTAELGLEVLESSVYSQMIQAALTQMDTTLTITPTISGERHVPDQLASATGIAASNLSLGHVTRALCQGIIHNLQTMLPFQQLREWGVERVVGSGSALSRNEVLRQEVEKAFPVPVFFGRDVDAALGAALVMLQEKLN</sequence>
<dbReference type="GO" id="GO:0043030">
    <property type="term" value="P:regulation of macrophage activation"/>
    <property type="evidence" value="ECO:0000318"/>
    <property type="project" value="GO_Central"/>
</dbReference>
<protein>
    <recommendedName>
        <fullName evidence="11">Sedoheptulokinase</fullName>
        <ecNumber evidence="10">2.7.1.14</ecNumber>
    </recommendedName>
    <alternativeName>
        <fullName evidence="12">Carbohydrate kinase-like protein</fullName>
    </alternativeName>
</protein>
<dbReference type="GO" id="GO:0050727">
    <property type="term" value="P:regulation of inflammatory response"/>
    <property type="evidence" value="ECO:0007669"/>
    <property type="project" value="Ensembl"/>
</dbReference>
<evidence type="ECO:0000313" key="14">
    <source>
        <dbReference type="Ensembl" id="ENSOANP00000020083.2"/>
    </source>
</evidence>
<comment type="catalytic activity">
    <reaction evidence="8">
        <text>sedoheptulose + ATP = D-sedoheptulose 7-phosphate + ADP + H(+)</text>
        <dbReference type="Rhea" id="RHEA:23844"/>
        <dbReference type="ChEBI" id="CHEBI:15378"/>
        <dbReference type="ChEBI" id="CHEBI:16802"/>
        <dbReference type="ChEBI" id="CHEBI:30616"/>
        <dbReference type="ChEBI" id="CHEBI:57483"/>
        <dbReference type="ChEBI" id="CHEBI:456216"/>
        <dbReference type="EC" id="2.7.1.14"/>
    </reaction>
</comment>
<evidence type="ECO:0000256" key="6">
    <source>
        <dbReference type="ARBA" id="ARBA00022777"/>
    </source>
</evidence>
<dbReference type="OrthoDB" id="10264182at2759"/>
<dbReference type="eggNOG" id="KOG2517">
    <property type="taxonomic scope" value="Eukaryota"/>
</dbReference>
<evidence type="ECO:0000259" key="13">
    <source>
        <dbReference type="Pfam" id="PF00370"/>
    </source>
</evidence>
<comment type="subcellular location">
    <subcellularLocation>
        <location evidence="1">Cytoplasm</location>
    </subcellularLocation>
</comment>
<dbReference type="GO" id="GO:0009052">
    <property type="term" value="P:pentose-phosphate shunt, non-oxidative branch"/>
    <property type="evidence" value="ECO:0000318"/>
    <property type="project" value="GO_Central"/>
</dbReference>
<evidence type="ECO:0000256" key="1">
    <source>
        <dbReference type="ARBA" id="ARBA00004496"/>
    </source>
</evidence>
<dbReference type="GO" id="GO:0071353">
    <property type="term" value="P:cellular response to interleukin-4"/>
    <property type="evidence" value="ECO:0007669"/>
    <property type="project" value="Ensembl"/>
</dbReference>
<proteinExistence type="inferred from homology"/>
<name>F7A7G5_ORNAN</name>
<keyword evidence="3" id="KW-0963">Cytoplasm</keyword>
<keyword evidence="7" id="KW-0067">ATP-binding</keyword>
<dbReference type="FunCoup" id="F7A7G5">
    <property type="interactions" value="670"/>
</dbReference>
<evidence type="ECO:0000313" key="15">
    <source>
        <dbReference type="Proteomes" id="UP000002279"/>
    </source>
</evidence>
<dbReference type="Ensembl" id="ENSOANT00000020086.3">
    <property type="protein sequence ID" value="ENSOANP00000020083.2"/>
    <property type="gene ID" value="ENSOANG00000012697.3"/>
</dbReference>
<dbReference type="AlphaFoldDB" id="F7A7G5"/>
<dbReference type="Pfam" id="PF00370">
    <property type="entry name" value="FGGY_N"/>
    <property type="match status" value="1"/>
</dbReference>
<dbReference type="InterPro" id="IPR043129">
    <property type="entry name" value="ATPase_NBD"/>
</dbReference>
<dbReference type="GO" id="GO:0035963">
    <property type="term" value="P:cellular response to interleukin-13"/>
    <property type="evidence" value="ECO:0007669"/>
    <property type="project" value="Ensembl"/>
</dbReference>
<evidence type="ECO:0000256" key="8">
    <source>
        <dbReference type="ARBA" id="ARBA00052736"/>
    </source>
</evidence>
<dbReference type="FunFam" id="3.30.420.40:FF:000111">
    <property type="entry name" value="Sedoheptulokinase"/>
    <property type="match status" value="1"/>
</dbReference>
<dbReference type="Gene3D" id="3.30.420.40">
    <property type="match status" value="2"/>
</dbReference>
<evidence type="ECO:0000256" key="5">
    <source>
        <dbReference type="ARBA" id="ARBA00022741"/>
    </source>
</evidence>
<organism evidence="14 15">
    <name type="scientific">Ornithorhynchus anatinus</name>
    <name type="common">Duckbill platypus</name>
    <dbReference type="NCBI Taxonomy" id="9258"/>
    <lineage>
        <taxon>Eukaryota</taxon>
        <taxon>Metazoa</taxon>
        <taxon>Chordata</taxon>
        <taxon>Craniata</taxon>
        <taxon>Vertebrata</taxon>
        <taxon>Euteleostomi</taxon>
        <taxon>Mammalia</taxon>
        <taxon>Monotremata</taxon>
        <taxon>Ornithorhynchidae</taxon>
        <taxon>Ornithorhynchus</taxon>
    </lineage>
</organism>
<dbReference type="SUPFAM" id="SSF53067">
    <property type="entry name" value="Actin-like ATPase domain"/>
    <property type="match status" value="2"/>
</dbReference>
<evidence type="ECO:0000256" key="7">
    <source>
        <dbReference type="ARBA" id="ARBA00022840"/>
    </source>
</evidence>
<evidence type="ECO:0000256" key="3">
    <source>
        <dbReference type="ARBA" id="ARBA00022490"/>
    </source>
</evidence>
<dbReference type="GO" id="GO:0005829">
    <property type="term" value="C:cytosol"/>
    <property type="evidence" value="ECO:0000318"/>
    <property type="project" value="GO_Central"/>
</dbReference>
<reference evidence="14" key="3">
    <citation type="submission" date="2025-09" db="UniProtKB">
        <authorList>
            <consortium name="Ensembl"/>
        </authorList>
    </citation>
    <scope>IDENTIFICATION</scope>
    <source>
        <strain evidence="14">Glennie</strain>
    </source>
</reference>
<dbReference type="GO" id="GO:0005975">
    <property type="term" value="P:carbohydrate metabolic process"/>
    <property type="evidence" value="ECO:0007669"/>
    <property type="project" value="Ensembl"/>
</dbReference>
<feature type="domain" description="Carbohydrate kinase FGGY N-terminal" evidence="13">
    <location>
        <begin position="7"/>
        <end position="261"/>
    </location>
</feature>
<dbReference type="OMA" id="TWQDTRC"/>
<evidence type="ECO:0000256" key="4">
    <source>
        <dbReference type="ARBA" id="ARBA00022679"/>
    </source>
</evidence>
<accession>F7A7G5</accession>
<dbReference type="PANTHER" id="PTHR10196">
    <property type="entry name" value="SUGAR KINASE"/>
    <property type="match status" value="1"/>
</dbReference>
<dbReference type="STRING" id="9258.ENSOANP00000020083"/>
<evidence type="ECO:0000256" key="2">
    <source>
        <dbReference type="ARBA" id="ARBA00009156"/>
    </source>
</evidence>
<evidence type="ECO:0000256" key="9">
    <source>
        <dbReference type="ARBA" id="ARBA00057196"/>
    </source>
</evidence>
<dbReference type="Proteomes" id="UP000002279">
    <property type="component" value="Chromosome 17"/>
</dbReference>
<evidence type="ECO:0000256" key="10">
    <source>
        <dbReference type="ARBA" id="ARBA00066341"/>
    </source>
</evidence>
<keyword evidence="15" id="KW-1185">Reference proteome</keyword>
<evidence type="ECO:0000256" key="11">
    <source>
        <dbReference type="ARBA" id="ARBA00069425"/>
    </source>
</evidence>
<dbReference type="Bgee" id="ENSOANG00000012697">
    <property type="expression patterns" value="Expressed in adult mammalian kidney and 7 other cell types or tissues"/>
</dbReference>
<dbReference type="KEGG" id="oaa:100077646"/>
<dbReference type="GeneID" id="100077646"/>
<keyword evidence="5" id="KW-0547">Nucleotide-binding</keyword>
<dbReference type="RefSeq" id="XP_003431404.2">
    <property type="nucleotide sequence ID" value="XM_003431356.5"/>
</dbReference>
<comment type="similarity">
    <text evidence="2">Belongs to the FGGY kinase family.</text>
</comment>
<keyword evidence="6" id="KW-0418">Kinase</keyword>
<comment type="function">
    <text evidence="9">Acts as a modulator of macrophage activation through control of glucose metabolism.</text>
</comment>
<dbReference type="PANTHER" id="PTHR10196:SF67">
    <property type="entry name" value="SEDOHEPTULOKINASE"/>
    <property type="match status" value="1"/>
</dbReference>
<dbReference type="GO" id="GO:0071222">
    <property type="term" value="P:cellular response to lipopolysaccharide"/>
    <property type="evidence" value="ECO:0000318"/>
    <property type="project" value="GO_Central"/>
</dbReference>
<dbReference type="CTD" id="23729"/>
<dbReference type="InParanoid" id="F7A7G5"/>
<dbReference type="EC" id="2.7.1.14" evidence="10"/>
<dbReference type="CDD" id="cd07777">
    <property type="entry name" value="ASKHA_NBD_FGGY_SHK"/>
    <property type="match status" value="1"/>
</dbReference>
<dbReference type="InterPro" id="IPR018484">
    <property type="entry name" value="FGGY_N"/>
</dbReference>
<dbReference type="FunFam" id="3.30.420.40:FF:000132">
    <property type="entry name" value="Sedoheptulokinase"/>
    <property type="match status" value="1"/>
</dbReference>
<gene>
    <name evidence="14" type="primary">SHPK</name>
</gene>
<reference evidence="14" key="2">
    <citation type="submission" date="2025-08" db="UniProtKB">
        <authorList>
            <consortium name="Ensembl"/>
        </authorList>
    </citation>
    <scope>IDENTIFICATION</scope>
    <source>
        <strain evidence="14">Glennie</strain>
    </source>
</reference>
<dbReference type="HOGENOM" id="CLU_021676_1_1_1"/>
<reference evidence="14 15" key="1">
    <citation type="journal article" date="2008" name="Nature">
        <title>Genome analysis of the platypus reveals unique signatures of evolution.</title>
        <authorList>
            <person name="Warren W.C."/>
            <person name="Hillier L.W."/>
            <person name="Marshall Graves J.A."/>
            <person name="Birney E."/>
            <person name="Ponting C.P."/>
            <person name="Grutzner F."/>
            <person name="Belov K."/>
            <person name="Miller W."/>
            <person name="Clarke L."/>
            <person name="Chinwalla A.T."/>
            <person name="Yang S.P."/>
            <person name="Heger A."/>
            <person name="Locke D.P."/>
            <person name="Miethke P."/>
            <person name="Waters P.D."/>
            <person name="Veyrunes F."/>
            <person name="Fulton L."/>
            <person name="Fulton B."/>
            <person name="Graves T."/>
            <person name="Wallis J."/>
            <person name="Puente X.S."/>
            <person name="Lopez-Otin C."/>
            <person name="Ordonez G.R."/>
            <person name="Eichler E.E."/>
            <person name="Chen L."/>
            <person name="Cheng Z."/>
            <person name="Deakin J.E."/>
            <person name="Alsop A."/>
            <person name="Thompson K."/>
            <person name="Kirby P."/>
            <person name="Papenfuss A.T."/>
            <person name="Wakefield M.J."/>
            <person name="Olender T."/>
            <person name="Lancet D."/>
            <person name="Huttley G.A."/>
            <person name="Smit A.F."/>
            <person name="Pask A."/>
            <person name="Temple-Smith P."/>
            <person name="Batzer M.A."/>
            <person name="Walker J.A."/>
            <person name="Konkel M.K."/>
            <person name="Harris R.S."/>
            <person name="Whittington C.M."/>
            <person name="Wong E.S."/>
            <person name="Gemmell N.J."/>
            <person name="Buschiazzo E."/>
            <person name="Vargas Jentzsch I.M."/>
            <person name="Merkel A."/>
            <person name="Schmitz J."/>
            <person name="Zemann A."/>
            <person name="Churakov G."/>
            <person name="Kriegs J.O."/>
            <person name="Brosius J."/>
            <person name="Murchison E.P."/>
            <person name="Sachidanandam R."/>
            <person name="Smith C."/>
            <person name="Hannon G.J."/>
            <person name="Tsend-Ayush E."/>
            <person name="McMillan D."/>
            <person name="Attenborough R."/>
            <person name="Rens W."/>
            <person name="Ferguson-Smith M."/>
            <person name="Lefevre C.M."/>
            <person name="Sharp J.A."/>
            <person name="Nicholas K.R."/>
            <person name="Ray D.A."/>
            <person name="Kube M."/>
            <person name="Reinhardt R."/>
            <person name="Pringle T.H."/>
            <person name="Taylor J."/>
            <person name="Jones R.C."/>
            <person name="Nixon B."/>
            <person name="Dacheux J.L."/>
            <person name="Niwa H."/>
            <person name="Sekita Y."/>
            <person name="Huang X."/>
            <person name="Stark A."/>
            <person name="Kheradpour P."/>
            <person name="Kellis M."/>
            <person name="Flicek P."/>
            <person name="Chen Y."/>
            <person name="Webber C."/>
            <person name="Hardison R."/>
            <person name="Nelson J."/>
            <person name="Hallsworth-Pepin K."/>
            <person name="Delehaunty K."/>
            <person name="Markovic C."/>
            <person name="Minx P."/>
            <person name="Feng Y."/>
            <person name="Kremitzki C."/>
            <person name="Mitreva M."/>
            <person name="Glasscock J."/>
            <person name="Wylie T."/>
            <person name="Wohldmann P."/>
            <person name="Thiru P."/>
            <person name="Nhan M.N."/>
            <person name="Pohl C.S."/>
            <person name="Smith S.M."/>
            <person name="Hou S."/>
            <person name="Nefedov M."/>
            <person name="de Jong P.J."/>
            <person name="Renfree M.B."/>
            <person name="Mardis E.R."/>
            <person name="Wilson R.K."/>
        </authorList>
    </citation>
    <scope>NUCLEOTIDE SEQUENCE [LARGE SCALE GENOMIC DNA]</scope>
    <source>
        <strain evidence="14 15">Glennie</strain>
    </source>
</reference>
<dbReference type="GO" id="GO:0005524">
    <property type="term" value="F:ATP binding"/>
    <property type="evidence" value="ECO:0007669"/>
    <property type="project" value="UniProtKB-KW"/>
</dbReference>
<dbReference type="GeneTree" id="ENSGT01000000214434"/>